<reference evidence="1" key="1">
    <citation type="submission" date="2021-01" db="EMBL/GenBank/DDBJ databases">
        <title>Whole genome shotgun sequence of Acrocarpospora phusangensis NBRC 108782.</title>
        <authorList>
            <person name="Komaki H."/>
            <person name="Tamura T."/>
        </authorList>
    </citation>
    <scope>NUCLEOTIDE SEQUENCE</scope>
    <source>
        <strain evidence="1">NBRC 108782</strain>
    </source>
</reference>
<keyword evidence="2" id="KW-1185">Reference proteome</keyword>
<protein>
    <submittedName>
        <fullName evidence="1">Uncharacterized protein</fullName>
    </submittedName>
</protein>
<comment type="caution">
    <text evidence="1">The sequence shown here is derived from an EMBL/GenBank/DDBJ whole genome shotgun (WGS) entry which is preliminary data.</text>
</comment>
<sequence>MQRVQVLVGVDGDAAQAGVRARAGDPNGDLAAIGDQDLLHRISSPDFKPDMGKCKQALCGFRSGPLLFYRSLLIRLADGS</sequence>
<accession>A0A919UL45</accession>
<dbReference type="AlphaFoldDB" id="A0A919UL45"/>
<proteinExistence type="predicted"/>
<name>A0A919UL45_9ACTN</name>
<dbReference type="Proteomes" id="UP000640052">
    <property type="component" value="Unassembled WGS sequence"/>
</dbReference>
<dbReference type="EMBL" id="BOOA01000002">
    <property type="protein sequence ID" value="GIH21963.1"/>
    <property type="molecule type" value="Genomic_DNA"/>
</dbReference>
<gene>
    <name evidence="1" type="ORF">Aph01nite_02730</name>
</gene>
<evidence type="ECO:0000313" key="1">
    <source>
        <dbReference type="EMBL" id="GIH21963.1"/>
    </source>
</evidence>
<evidence type="ECO:0000313" key="2">
    <source>
        <dbReference type="Proteomes" id="UP000640052"/>
    </source>
</evidence>
<organism evidence="1 2">
    <name type="scientific">Acrocarpospora phusangensis</name>
    <dbReference type="NCBI Taxonomy" id="1070424"/>
    <lineage>
        <taxon>Bacteria</taxon>
        <taxon>Bacillati</taxon>
        <taxon>Actinomycetota</taxon>
        <taxon>Actinomycetes</taxon>
        <taxon>Streptosporangiales</taxon>
        <taxon>Streptosporangiaceae</taxon>
        <taxon>Acrocarpospora</taxon>
    </lineage>
</organism>